<dbReference type="InterPro" id="IPR000975">
    <property type="entry name" value="IL-1_fam"/>
</dbReference>
<evidence type="ECO:0000256" key="3">
    <source>
        <dbReference type="ARBA" id="ARBA00022525"/>
    </source>
</evidence>
<reference evidence="6" key="1">
    <citation type="submission" date="2025-05" db="UniProtKB">
        <authorList>
            <consortium name="Ensembl"/>
        </authorList>
    </citation>
    <scope>IDENTIFICATION</scope>
</reference>
<dbReference type="PANTHER" id="PTHR10078:SF25">
    <property type="entry name" value="INTERLEUKIN-36 ALPHA"/>
    <property type="match status" value="1"/>
</dbReference>
<dbReference type="Proteomes" id="UP000694571">
    <property type="component" value="Unplaced"/>
</dbReference>
<dbReference type="InterPro" id="IPR003297">
    <property type="entry name" value="IL-1RA/IL-36"/>
</dbReference>
<accession>A0A8D0P6X3</accession>
<dbReference type="Gene3D" id="2.80.10.50">
    <property type="match status" value="1"/>
</dbReference>
<feature type="signal peptide" evidence="5">
    <location>
        <begin position="1"/>
        <end position="15"/>
    </location>
</feature>
<dbReference type="Ensembl" id="ENSSSCT00015072538.1">
    <property type="protein sequence ID" value="ENSSSCP00015029098.1"/>
    <property type="gene ID" value="ENSSSCG00015054193.1"/>
</dbReference>
<dbReference type="SMART" id="SM00125">
    <property type="entry name" value="IL1"/>
    <property type="match status" value="1"/>
</dbReference>
<sequence>MIFFLVLSMPHPLWGNIQDVNHQVWVLQDQTLKAVPRKNNMVPATVTLIPCNHMEALEKDKGSLIYLGLKEPELCLFCTKVNEQPTLQLKEQKIMDLYNQAEPVKPFLFYHNKNGSTSTFESVVFPGWFIASCPNGGCPLILTQELGKFYTTDFGFTVLKP</sequence>
<dbReference type="AlphaFoldDB" id="A0A8D0P6X3"/>
<organism evidence="6 7">
    <name type="scientific">Sus scrofa</name>
    <name type="common">Pig</name>
    <dbReference type="NCBI Taxonomy" id="9823"/>
    <lineage>
        <taxon>Eukaryota</taxon>
        <taxon>Metazoa</taxon>
        <taxon>Chordata</taxon>
        <taxon>Craniata</taxon>
        <taxon>Vertebrata</taxon>
        <taxon>Euteleostomi</taxon>
        <taxon>Mammalia</taxon>
        <taxon>Eutheria</taxon>
        <taxon>Laurasiatheria</taxon>
        <taxon>Artiodactyla</taxon>
        <taxon>Suina</taxon>
        <taxon>Suidae</taxon>
        <taxon>Sus</taxon>
    </lineage>
</organism>
<dbReference type="PRINTS" id="PR01360">
    <property type="entry name" value="INTRLEUKIN1X"/>
</dbReference>
<name>A0A8D0P6X3_PIG</name>
<evidence type="ECO:0000256" key="4">
    <source>
        <dbReference type="RuleBase" id="RU003753"/>
    </source>
</evidence>
<comment type="subcellular location">
    <subcellularLocation>
        <location evidence="1 4">Secreted</location>
    </subcellularLocation>
</comment>
<dbReference type="CDD" id="cd23300">
    <property type="entry name" value="beta-trefoil_IL36"/>
    <property type="match status" value="1"/>
</dbReference>
<dbReference type="GO" id="GO:0005125">
    <property type="term" value="F:cytokine activity"/>
    <property type="evidence" value="ECO:0007669"/>
    <property type="project" value="UniProtKB-UniRule"/>
</dbReference>
<evidence type="ECO:0000313" key="7">
    <source>
        <dbReference type="Proteomes" id="UP000694726"/>
    </source>
</evidence>
<evidence type="ECO:0000313" key="6">
    <source>
        <dbReference type="Ensembl" id="ENSSSCP00015029098.1"/>
    </source>
</evidence>
<dbReference type="GO" id="GO:0006955">
    <property type="term" value="P:immune response"/>
    <property type="evidence" value="ECO:0007669"/>
    <property type="project" value="InterPro"/>
</dbReference>
<dbReference type="Proteomes" id="UP000694726">
    <property type="component" value="Unplaced"/>
</dbReference>
<comment type="similarity">
    <text evidence="2 4">Belongs to the IL-1 family.</text>
</comment>
<dbReference type="GO" id="GO:0005149">
    <property type="term" value="F:interleukin-1 receptor binding"/>
    <property type="evidence" value="ECO:0007669"/>
    <property type="project" value="UniProtKB-UniRule"/>
</dbReference>
<dbReference type="PRINTS" id="PR00264">
    <property type="entry name" value="INTERLEUKIN1"/>
</dbReference>
<evidence type="ECO:0000256" key="1">
    <source>
        <dbReference type="ARBA" id="ARBA00004613"/>
    </source>
</evidence>
<keyword evidence="3 4" id="KW-0964">Secreted</keyword>
<keyword evidence="5" id="KW-0732">Signal</keyword>
<dbReference type="GO" id="GO:0006954">
    <property type="term" value="P:inflammatory response"/>
    <property type="evidence" value="ECO:0007669"/>
    <property type="project" value="InterPro"/>
</dbReference>
<evidence type="ECO:0000256" key="2">
    <source>
        <dbReference type="ARBA" id="ARBA00010448"/>
    </source>
</evidence>
<dbReference type="GO" id="GO:0005615">
    <property type="term" value="C:extracellular space"/>
    <property type="evidence" value="ECO:0007669"/>
    <property type="project" value="InterPro"/>
</dbReference>
<evidence type="ECO:0000256" key="5">
    <source>
        <dbReference type="SAM" id="SignalP"/>
    </source>
</evidence>
<protein>
    <recommendedName>
        <fullName evidence="4">Interleukin-1</fullName>
    </recommendedName>
</protein>
<dbReference type="Ensembl" id="ENSSSCT00050020830.1">
    <property type="protein sequence ID" value="ENSSSCP00050008708.1"/>
    <property type="gene ID" value="ENSSSCG00050015343.1"/>
</dbReference>
<dbReference type="SUPFAM" id="SSF50353">
    <property type="entry name" value="Cytokine"/>
    <property type="match status" value="1"/>
</dbReference>
<dbReference type="PANTHER" id="PTHR10078">
    <property type="entry name" value="INTERLEUKIN-1 FAMILY MEMBER"/>
    <property type="match status" value="1"/>
</dbReference>
<feature type="chain" id="PRO_5044683589" description="Interleukin-1" evidence="5">
    <location>
        <begin position="16"/>
        <end position="161"/>
    </location>
</feature>
<dbReference type="InterPro" id="IPR008996">
    <property type="entry name" value="IL1/FGF"/>
</dbReference>
<dbReference type="Pfam" id="PF00340">
    <property type="entry name" value="IL1"/>
    <property type="match status" value="1"/>
</dbReference>
<proteinExistence type="inferred from homology"/>